<gene>
    <name evidence="2" type="primary">phnPP</name>
    <name evidence="2" type="ORF">AN619_15700</name>
</gene>
<dbReference type="Pfam" id="PF02811">
    <property type="entry name" value="PHP"/>
    <property type="match status" value="1"/>
</dbReference>
<proteinExistence type="predicted"/>
<keyword evidence="3" id="KW-1185">Reference proteome</keyword>
<evidence type="ECO:0000259" key="1">
    <source>
        <dbReference type="SMART" id="SM00481"/>
    </source>
</evidence>
<feature type="domain" description="Polymerase/histidinol phosphatase N-terminal" evidence="1">
    <location>
        <begin position="3"/>
        <end position="69"/>
    </location>
</feature>
<evidence type="ECO:0000313" key="2">
    <source>
        <dbReference type="EMBL" id="KXG75816.1"/>
    </source>
</evidence>
<accession>A0A140L5J1</accession>
<dbReference type="CDD" id="cd07438">
    <property type="entry name" value="PHP_HisPPase_AMP"/>
    <property type="match status" value="1"/>
</dbReference>
<dbReference type="Gene3D" id="1.10.150.650">
    <property type="match status" value="1"/>
</dbReference>
<dbReference type="InterPro" id="IPR052018">
    <property type="entry name" value="PHP_domain"/>
</dbReference>
<reference evidence="2 3" key="1">
    <citation type="submission" date="2015-12" db="EMBL/GenBank/DDBJ databases">
        <title>Draft genome sequence of the thermoanaerobe Thermotalea metallivorans, an isolate from the runoff channel of the Great Artesian Basin, Australia.</title>
        <authorList>
            <person name="Patel B.K."/>
        </authorList>
    </citation>
    <scope>NUCLEOTIDE SEQUENCE [LARGE SCALE GENOMIC DNA]</scope>
    <source>
        <strain evidence="2 3">B2-1</strain>
    </source>
</reference>
<name>A0A140L5J1_9FIRM</name>
<dbReference type="RefSeq" id="WP_083525039.1">
    <property type="nucleotide sequence ID" value="NZ_LOEE01000031.1"/>
</dbReference>
<sequence length="273" mass="30347">MIIDMHVHSTASDGVLSPSEIIHWAVRLGLKGVAITDHDTVDGIQEAIVAAREYDHFIFIPGIEFSTQQDDHEIHILGYFIDHLHQDILQLTEKIKEDRLQRGIKMIKKLAEIGYEVTFEEVLSLSQDGVVGRPHIGRLLVKKGYVASVQEAFDKLLDKGKAAYVERFKLTPYDAIDTIKKGKGIPVLAHPGLIDRKVNILDIIRNGIQGIEVYHSKHGEADTAYCLNLAKNHGLLVTGGSDYHDTFIAGKPAIGSIGVPYETIAPWIEGFRK</sequence>
<dbReference type="PANTHER" id="PTHR42924">
    <property type="entry name" value="EXONUCLEASE"/>
    <property type="match status" value="1"/>
</dbReference>
<dbReference type="InterPro" id="IPR004013">
    <property type="entry name" value="PHP_dom"/>
</dbReference>
<comment type="caution">
    <text evidence="2">The sequence shown here is derived from an EMBL/GenBank/DDBJ whole genome shotgun (WGS) entry which is preliminary data.</text>
</comment>
<dbReference type="PANTHER" id="PTHR42924:SF3">
    <property type="entry name" value="POLYMERASE_HISTIDINOL PHOSPHATASE N-TERMINAL DOMAIN-CONTAINING PROTEIN"/>
    <property type="match status" value="1"/>
</dbReference>
<dbReference type="PATRIC" id="fig|520762.4.peg.1740"/>
<dbReference type="OrthoDB" id="9791620at2"/>
<dbReference type="InterPro" id="IPR016195">
    <property type="entry name" value="Pol/histidinol_Pase-like"/>
</dbReference>
<protein>
    <submittedName>
        <fullName evidence="2">Phosphoribosyl 1,2-cyclic phosphate 1,2-diphosphodiesterase</fullName>
        <ecNumber evidence="2">3.1.4.57</ecNumber>
    </submittedName>
</protein>
<evidence type="ECO:0000313" key="3">
    <source>
        <dbReference type="Proteomes" id="UP000070456"/>
    </source>
</evidence>
<dbReference type="Proteomes" id="UP000070456">
    <property type="component" value="Unassembled WGS sequence"/>
</dbReference>
<dbReference type="InterPro" id="IPR003141">
    <property type="entry name" value="Pol/His_phosphatase_N"/>
</dbReference>
<dbReference type="SUPFAM" id="SSF89550">
    <property type="entry name" value="PHP domain-like"/>
    <property type="match status" value="1"/>
</dbReference>
<dbReference type="GO" id="GO:0004534">
    <property type="term" value="F:5'-3' RNA exonuclease activity"/>
    <property type="evidence" value="ECO:0007669"/>
    <property type="project" value="TreeGrafter"/>
</dbReference>
<dbReference type="SMART" id="SM00481">
    <property type="entry name" value="POLIIIAc"/>
    <property type="match status" value="1"/>
</dbReference>
<dbReference type="GO" id="GO:0035312">
    <property type="term" value="F:5'-3' DNA exonuclease activity"/>
    <property type="evidence" value="ECO:0007669"/>
    <property type="project" value="TreeGrafter"/>
</dbReference>
<organism evidence="2 3">
    <name type="scientific">Thermotalea metallivorans</name>
    <dbReference type="NCBI Taxonomy" id="520762"/>
    <lineage>
        <taxon>Bacteria</taxon>
        <taxon>Bacillati</taxon>
        <taxon>Bacillota</taxon>
        <taxon>Clostridia</taxon>
        <taxon>Peptostreptococcales</taxon>
        <taxon>Thermotaleaceae</taxon>
        <taxon>Thermotalea</taxon>
    </lineage>
</organism>
<keyword evidence="2" id="KW-0378">Hydrolase</keyword>
<dbReference type="STRING" id="520762.AN619_15700"/>
<dbReference type="Gene3D" id="3.20.20.140">
    <property type="entry name" value="Metal-dependent hydrolases"/>
    <property type="match status" value="1"/>
</dbReference>
<dbReference type="GO" id="GO:0102561">
    <property type="term" value="F:phosphoribosyl 1,2-cyclic phosphate 1,2-diphosphodiesterase activity"/>
    <property type="evidence" value="ECO:0007669"/>
    <property type="project" value="UniProtKB-EC"/>
</dbReference>
<dbReference type="AlphaFoldDB" id="A0A140L5J1"/>
<dbReference type="EC" id="3.1.4.57" evidence="2"/>
<dbReference type="EMBL" id="LOEE01000031">
    <property type="protein sequence ID" value="KXG75816.1"/>
    <property type="molecule type" value="Genomic_DNA"/>
</dbReference>